<dbReference type="EMBL" id="CAMXCT020003064">
    <property type="protein sequence ID" value="CAL1155575.1"/>
    <property type="molecule type" value="Genomic_DNA"/>
</dbReference>
<feature type="compositionally biased region" description="Low complexity" evidence="1">
    <location>
        <begin position="615"/>
        <end position="624"/>
    </location>
</feature>
<dbReference type="EMBL" id="CAMXCT010003064">
    <property type="protein sequence ID" value="CAI4002200.1"/>
    <property type="molecule type" value="Genomic_DNA"/>
</dbReference>
<dbReference type="AlphaFoldDB" id="A0A9P1G932"/>
<feature type="compositionally biased region" description="Basic and acidic residues" evidence="1">
    <location>
        <begin position="97"/>
        <end position="108"/>
    </location>
</feature>
<accession>A0A9P1G932</accession>
<feature type="compositionally biased region" description="Basic and acidic residues" evidence="1">
    <location>
        <begin position="163"/>
        <end position="193"/>
    </location>
</feature>
<comment type="caution">
    <text evidence="2">The sequence shown here is derived from an EMBL/GenBank/DDBJ whole genome shotgun (WGS) entry which is preliminary data.</text>
</comment>
<evidence type="ECO:0000256" key="1">
    <source>
        <dbReference type="SAM" id="MobiDB-lite"/>
    </source>
</evidence>
<dbReference type="OrthoDB" id="423711at2759"/>
<organism evidence="2">
    <name type="scientific">Cladocopium goreaui</name>
    <dbReference type="NCBI Taxonomy" id="2562237"/>
    <lineage>
        <taxon>Eukaryota</taxon>
        <taxon>Sar</taxon>
        <taxon>Alveolata</taxon>
        <taxon>Dinophyceae</taxon>
        <taxon>Suessiales</taxon>
        <taxon>Symbiodiniaceae</taxon>
        <taxon>Cladocopium</taxon>
    </lineage>
</organism>
<protein>
    <submittedName>
        <fullName evidence="3">Copia protein</fullName>
    </submittedName>
</protein>
<reference evidence="2" key="1">
    <citation type="submission" date="2022-10" db="EMBL/GenBank/DDBJ databases">
        <authorList>
            <person name="Chen Y."/>
            <person name="Dougan E. K."/>
            <person name="Chan C."/>
            <person name="Rhodes N."/>
            <person name="Thang M."/>
        </authorList>
    </citation>
    <scope>NUCLEOTIDE SEQUENCE</scope>
</reference>
<feature type="compositionally biased region" description="Polar residues" evidence="1">
    <location>
        <begin position="126"/>
        <end position="144"/>
    </location>
</feature>
<feature type="region of interest" description="Disordered" evidence="1">
    <location>
        <begin position="509"/>
        <end position="536"/>
    </location>
</feature>
<keyword evidence="4" id="KW-1185">Reference proteome</keyword>
<proteinExistence type="predicted"/>
<dbReference type="Proteomes" id="UP001152797">
    <property type="component" value="Unassembled WGS sequence"/>
</dbReference>
<feature type="compositionally biased region" description="Basic and acidic residues" evidence="1">
    <location>
        <begin position="510"/>
        <end position="536"/>
    </location>
</feature>
<reference evidence="3 4" key="2">
    <citation type="submission" date="2024-05" db="EMBL/GenBank/DDBJ databases">
        <authorList>
            <person name="Chen Y."/>
            <person name="Shah S."/>
            <person name="Dougan E. K."/>
            <person name="Thang M."/>
            <person name="Chan C."/>
        </authorList>
    </citation>
    <scope>NUCLEOTIDE SEQUENCE [LARGE SCALE GENOMIC DNA]</scope>
</reference>
<feature type="region of interest" description="Disordered" evidence="1">
    <location>
        <begin position="591"/>
        <end position="624"/>
    </location>
</feature>
<dbReference type="EMBL" id="CAMXCT030003064">
    <property type="protein sequence ID" value="CAL4789512.1"/>
    <property type="molecule type" value="Genomic_DNA"/>
</dbReference>
<name>A0A9P1G932_9DINO</name>
<evidence type="ECO:0000313" key="4">
    <source>
        <dbReference type="Proteomes" id="UP001152797"/>
    </source>
</evidence>
<feature type="compositionally biased region" description="Basic and acidic residues" evidence="1">
    <location>
        <begin position="19"/>
        <end position="59"/>
    </location>
</feature>
<gene>
    <name evidence="2" type="ORF">C1SCF055_LOCUS28170</name>
</gene>
<evidence type="ECO:0000313" key="2">
    <source>
        <dbReference type="EMBL" id="CAI4002200.1"/>
    </source>
</evidence>
<feature type="compositionally biased region" description="Basic and acidic residues" evidence="1">
    <location>
        <begin position="231"/>
        <end position="247"/>
    </location>
</feature>
<feature type="compositionally biased region" description="Polar residues" evidence="1">
    <location>
        <begin position="60"/>
        <end position="73"/>
    </location>
</feature>
<evidence type="ECO:0000313" key="3">
    <source>
        <dbReference type="EMBL" id="CAL4789512.1"/>
    </source>
</evidence>
<sequence length="1000" mass="111745">MADMRRILATSQELEQGQEEMRRADARMKREALERGEKALEDRAVSEGEIKVESQEETVKQTAKTPSQGSATEQLLPPTDPPPDPPALGNGGSPSEMDEKKTAVDKGDGTMVSPGMPKVVDVATPGGQSAGSASMTESARSRSQAFEKGSKDEEPRFSTPEEQNSRLKPGTEDEDSAWLHRCEVEEREEKEAARPPFLPEASRNESNAATSGDAGQAFSRQAQAAFTAEFKTPKEAARPPQKERAPDPFEAEEETGMIRGVEVVRTGIPDLTTLPQWSAHQGPLQLGDWLLTLEPIVADLSASSELWWSMMIKASEQWYQRHMAMSPLDRVQDDVRPPAEVSVEKRTRLERRMAAMLLQAVPETVKEELISARRLSVFGILTQLLLTYCPGGVLEKQTLLRNLEDPVEVASISDPPAVIRKWLRWKLRTQEIGAVTPDPAILLKGLNKLTKRVFEAHKKLRFRVSLARNSLGVDARPTDISVGQLATHLLAEIEQVALSEKRAAAVTSKVEPKIKSMDAEKGKQKQKEKSGEEEKPKMKCRFYLTDSGCRRGKECTLATTSRMRSVVATPAEAPNTLPQLAQDLMDLLQNPIPRSQGLPRPRGRKKEVVLEEESGVSSQSSQSEVVKDLLEEADAEVVVEFYKPGIISVWSISRGGEERKDVMERLQQQLKSMKTFKMKKLNVGNDVGLVDSGATHPLRPRFEGEDTELYPVVEVSLADGRAVRLKMSPGGAMILPSEAIEPIIPMGMLSQKLNCSISWDQGTMCIKHPQRRHLKVMMKGGCPHVTRAEALTLISELEDIKLGIPREAVEFNAEVAWMEKLAQQHPVLSSLPSHVKERLFVNPGDWSCLPSNRHSRKRWKRNGIMLHLYAGPDSGFTLRHALKQLGDSVESLVEVDALRGESHDMLPVRRWGGEEFGIEDATEEEQKKLHDDDILMWRCVFLYMVTACMRRARKIDAEVVFALEQPASPHDFMPEVVSWWDTKEWKDLAKEFSFEETTFN</sequence>
<feature type="region of interest" description="Disordered" evidence="1">
    <location>
        <begin position="1"/>
        <end position="253"/>
    </location>
</feature>